<proteinExistence type="predicted"/>
<gene>
    <name evidence="1" type="ORF">AWB69_08039</name>
</gene>
<accession>A0A158JJB6</accession>
<evidence type="ECO:0000313" key="1">
    <source>
        <dbReference type="EMBL" id="SAL68553.1"/>
    </source>
</evidence>
<sequence length="34" mass="3753">MSHIYQYQGFAIAVAVESDRSQKDASGAPPSVWR</sequence>
<dbReference type="AlphaFoldDB" id="A0A158JJB6"/>
<reference evidence="1 2" key="1">
    <citation type="submission" date="2016-01" db="EMBL/GenBank/DDBJ databases">
        <authorList>
            <person name="Oliw E.H."/>
        </authorList>
    </citation>
    <scope>NUCLEOTIDE SEQUENCE [LARGE SCALE GENOMIC DNA]</scope>
    <source>
        <strain evidence="1">LMG 27134</strain>
    </source>
</reference>
<organism evidence="1 2">
    <name type="scientific">Caballeronia udeis</name>
    <dbReference type="NCBI Taxonomy" id="1232866"/>
    <lineage>
        <taxon>Bacteria</taxon>
        <taxon>Pseudomonadati</taxon>
        <taxon>Pseudomonadota</taxon>
        <taxon>Betaproteobacteria</taxon>
        <taxon>Burkholderiales</taxon>
        <taxon>Burkholderiaceae</taxon>
        <taxon>Caballeronia</taxon>
    </lineage>
</organism>
<dbReference type="EMBL" id="FCOK02000092">
    <property type="protein sequence ID" value="SAL68553.1"/>
    <property type="molecule type" value="Genomic_DNA"/>
</dbReference>
<protein>
    <submittedName>
        <fullName evidence="1">Uncharacterized protein</fullName>
    </submittedName>
</protein>
<name>A0A158JJB6_9BURK</name>
<evidence type="ECO:0000313" key="2">
    <source>
        <dbReference type="Proteomes" id="UP000054683"/>
    </source>
</evidence>
<dbReference type="Proteomes" id="UP000054683">
    <property type="component" value="Unassembled WGS sequence"/>
</dbReference>